<gene>
    <name evidence="2" type="primary">DPPA5</name>
</gene>
<accession>A0ABM4S087</accession>
<organism evidence="1 2">
    <name type="scientific">Bos indicus</name>
    <name type="common">Zebu</name>
    <dbReference type="NCBI Taxonomy" id="9915"/>
    <lineage>
        <taxon>Eukaryota</taxon>
        <taxon>Metazoa</taxon>
        <taxon>Chordata</taxon>
        <taxon>Craniata</taxon>
        <taxon>Vertebrata</taxon>
        <taxon>Euteleostomi</taxon>
        <taxon>Mammalia</taxon>
        <taxon>Eutheria</taxon>
        <taxon>Laurasiatheria</taxon>
        <taxon>Artiodactyla</taxon>
        <taxon>Ruminantia</taxon>
        <taxon>Pecora</taxon>
        <taxon>Bovidae</taxon>
        <taxon>Bovinae</taxon>
        <taxon>Bos</taxon>
    </lineage>
</organism>
<proteinExistence type="predicted"/>
<evidence type="ECO:0000313" key="2">
    <source>
        <dbReference type="RefSeq" id="XP_070641208.1"/>
    </source>
</evidence>
<reference evidence="2" key="1">
    <citation type="submission" date="2025-08" db="UniProtKB">
        <authorList>
            <consortium name="RefSeq"/>
        </authorList>
    </citation>
    <scope>IDENTIFICATION</scope>
    <source>
        <tissue evidence="2">Blood</tissue>
    </source>
</reference>
<sequence length="210" mass="22989">MASLPCISYPKTNRVFSLAVKLPEVFWIQAWLLETWFGPDGRTTTAGKAAFPPKVLESSDLTQVVVYRSCLHKLRDEADVPVPRQAGGVLFDEVLDALEVGPWIRWGQCANNVSAHSVLLQSLQSHRLQPTELLRPWDSPGKNTALGGRALLQGDLPDPGIEPRTPASLALQAGWLPLSLLASLSEQYPWGQTAGSRLEWVCPGWNSPSS</sequence>
<protein>
    <submittedName>
        <fullName evidence="2">Developmental pluripotency-associated 5 protein</fullName>
    </submittedName>
</protein>
<dbReference type="RefSeq" id="XP_070641208.1">
    <property type="nucleotide sequence ID" value="XM_070785107.1"/>
</dbReference>
<dbReference type="Proteomes" id="UP001652663">
    <property type="component" value="Chromosome X"/>
</dbReference>
<dbReference type="GeneID" id="139181620"/>
<name>A0ABM4S087_BOSIN</name>
<evidence type="ECO:0000313" key="1">
    <source>
        <dbReference type="Proteomes" id="UP001652663"/>
    </source>
</evidence>
<keyword evidence="1" id="KW-1185">Reference proteome</keyword>